<keyword evidence="7" id="KW-0503">Monooxygenase</keyword>
<dbReference type="PRINTS" id="PR00359">
    <property type="entry name" value="BP450"/>
</dbReference>
<evidence type="ECO:0000313" key="9">
    <source>
        <dbReference type="Proteomes" id="UP000466683"/>
    </source>
</evidence>
<protein>
    <recommendedName>
        <fullName evidence="10">Cytochrome P450</fullName>
    </recommendedName>
</protein>
<comment type="cofactor">
    <cofactor evidence="1">
        <name>heme</name>
        <dbReference type="ChEBI" id="CHEBI:30413"/>
    </cofactor>
</comment>
<evidence type="ECO:0000256" key="2">
    <source>
        <dbReference type="ARBA" id="ARBA00010617"/>
    </source>
</evidence>
<keyword evidence="4" id="KW-0479">Metal-binding</keyword>
<evidence type="ECO:0000256" key="4">
    <source>
        <dbReference type="ARBA" id="ARBA00022723"/>
    </source>
</evidence>
<comment type="similarity">
    <text evidence="2">Belongs to the cytochrome P450 family.</text>
</comment>
<keyword evidence="3" id="KW-0349">Heme</keyword>
<keyword evidence="9" id="KW-1185">Reference proteome</keyword>
<evidence type="ECO:0000256" key="5">
    <source>
        <dbReference type="ARBA" id="ARBA00023002"/>
    </source>
</evidence>
<reference evidence="8 9" key="1">
    <citation type="journal article" date="2019" name="Emerg. Microbes Infect.">
        <title>Comprehensive subspecies identification of 175 nontuberculous mycobacteria species based on 7547 genomic profiles.</title>
        <authorList>
            <person name="Matsumoto Y."/>
            <person name="Kinjo T."/>
            <person name="Motooka D."/>
            <person name="Nabeya D."/>
            <person name="Jung N."/>
            <person name="Uechi K."/>
            <person name="Horii T."/>
            <person name="Iida T."/>
            <person name="Fujita J."/>
            <person name="Nakamura S."/>
        </authorList>
    </citation>
    <scope>NUCLEOTIDE SEQUENCE [LARGE SCALE GENOMIC DNA]</scope>
    <source>
        <strain evidence="8 9">JCM 15653</strain>
    </source>
</reference>
<evidence type="ECO:0000256" key="7">
    <source>
        <dbReference type="ARBA" id="ARBA00023033"/>
    </source>
</evidence>
<sequence length="133" mass="14703">MIRCATDAAFHEVLAEVLRYEAPSPVQARYVARDTECLGQLIAEGSIMLLINGSANRDEAHFPTANRSTFTVEVAPQLRPRLHFCLGSSLARVQARVVLEPTTRTPQCRNSFEGQYFSRDWHSGSGGDTTYGS</sequence>
<dbReference type="InterPro" id="IPR002397">
    <property type="entry name" value="Cyt_P450_B"/>
</dbReference>
<evidence type="ECO:0000256" key="1">
    <source>
        <dbReference type="ARBA" id="ARBA00001971"/>
    </source>
</evidence>
<name>A0ABM7IZ08_9MYCO</name>
<dbReference type="Proteomes" id="UP000466683">
    <property type="component" value="Chromosome"/>
</dbReference>
<gene>
    <name evidence="8" type="ORF">MBOE_37560</name>
</gene>
<evidence type="ECO:0000256" key="6">
    <source>
        <dbReference type="ARBA" id="ARBA00023004"/>
    </source>
</evidence>
<evidence type="ECO:0000256" key="3">
    <source>
        <dbReference type="ARBA" id="ARBA00022617"/>
    </source>
</evidence>
<dbReference type="InterPro" id="IPR001128">
    <property type="entry name" value="Cyt_P450"/>
</dbReference>
<accession>A0ABM7IZ08</accession>
<dbReference type="SUPFAM" id="SSF48264">
    <property type="entry name" value="Cytochrome P450"/>
    <property type="match status" value="1"/>
</dbReference>
<dbReference type="Gene3D" id="1.10.630.10">
    <property type="entry name" value="Cytochrome P450"/>
    <property type="match status" value="1"/>
</dbReference>
<keyword evidence="5" id="KW-0560">Oxidoreductase</keyword>
<dbReference type="Pfam" id="PF00067">
    <property type="entry name" value="p450"/>
    <property type="match status" value="1"/>
</dbReference>
<dbReference type="PANTHER" id="PTHR46696">
    <property type="entry name" value="P450, PUTATIVE (EUROFUNG)-RELATED"/>
    <property type="match status" value="1"/>
</dbReference>
<evidence type="ECO:0008006" key="10">
    <source>
        <dbReference type="Google" id="ProtNLM"/>
    </source>
</evidence>
<dbReference type="InterPro" id="IPR036396">
    <property type="entry name" value="Cyt_P450_sf"/>
</dbReference>
<dbReference type="PANTHER" id="PTHR46696:SF4">
    <property type="entry name" value="BIOTIN BIOSYNTHESIS CYTOCHROME P450"/>
    <property type="match status" value="1"/>
</dbReference>
<organism evidence="8 9">
    <name type="scientific">Mycolicibacterium boenickei</name>
    <dbReference type="NCBI Taxonomy" id="146017"/>
    <lineage>
        <taxon>Bacteria</taxon>
        <taxon>Bacillati</taxon>
        <taxon>Actinomycetota</taxon>
        <taxon>Actinomycetes</taxon>
        <taxon>Mycobacteriales</taxon>
        <taxon>Mycobacteriaceae</taxon>
        <taxon>Mycolicibacterium</taxon>
    </lineage>
</organism>
<dbReference type="EMBL" id="AP022579">
    <property type="protein sequence ID" value="BBX92107.1"/>
    <property type="molecule type" value="Genomic_DNA"/>
</dbReference>
<keyword evidence="6" id="KW-0408">Iron</keyword>
<proteinExistence type="inferred from homology"/>
<evidence type="ECO:0000313" key="8">
    <source>
        <dbReference type="EMBL" id="BBX92107.1"/>
    </source>
</evidence>